<protein>
    <submittedName>
        <fullName evidence="2">Uncharacterized protein</fullName>
    </submittedName>
</protein>
<reference evidence="2 3" key="1">
    <citation type="submission" date="2021-04" db="EMBL/GenBank/DDBJ databases">
        <authorList>
            <person name="Tang X."/>
            <person name="Zhou X."/>
            <person name="Chen X."/>
            <person name="Cernava T."/>
            <person name="Zhang C."/>
        </authorList>
    </citation>
    <scope>NUCLEOTIDE SEQUENCE [LARGE SCALE GENOMIC DNA]</scope>
    <source>
        <strain evidence="2 3">BH-SS-21</strain>
    </source>
</reference>
<evidence type="ECO:0000313" key="3">
    <source>
        <dbReference type="Proteomes" id="UP000677413"/>
    </source>
</evidence>
<evidence type="ECO:0000256" key="1">
    <source>
        <dbReference type="SAM" id="Phobius"/>
    </source>
</evidence>
<organism evidence="2 3">
    <name type="scientific">Streptomyces liliiviolaceus</name>
    <dbReference type="NCBI Taxonomy" id="2823109"/>
    <lineage>
        <taxon>Bacteria</taxon>
        <taxon>Bacillati</taxon>
        <taxon>Actinomycetota</taxon>
        <taxon>Actinomycetes</taxon>
        <taxon>Kitasatosporales</taxon>
        <taxon>Streptomycetaceae</taxon>
        <taxon>Streptomyces</taxon>
    </lineage>
</organism>
<feature type="transmembrane region" description="Helical" evidence="1">
    <location>
        <begin position="39"/>
        <end position="56"/>
    </location>
</feature>
<name>A0A940XQA1_9ACTN</name>
<keyword evidence="1" id="KW-0812">Transmembrane</keyword>
<dbReference type="Proteomes" id="UP000677413">
    <property type="component" value="Unassembled WGS sequence"/>
</dbReference>
<keyword evidence="1" id="KW-1133">Transmembrane helix</keyword>
<dbReference type="AlphaFoldDB" id="A0A940XQA1"/>
<feature type="transmembrane region" description="Helical" evidence="1">
    <location>
        <begin position="76"/>
        <end position="95"/>
    </location>
</feature>
<keyword evidence="1" id="KW-0472">Membrane</keyword>
<feature type="transmembrane region" description="Helical" evidence="1">
    <location>
        <begin position="159"/>
        <end position="179"/>
    </location>
</feature>
<comment type="caution">
    <text evidence="2">The sequence shown here is derived from an EMBL/GenBank/DDBJ whole genome shotgun (WGS) entry which is preliminary data.</text>
</comment>
<accession>A0A940XQA1</accession>
<dbReference type="EMBL" id="JAGPYQ010000001">
    <property type="protein sequence ID" value="MBQ0848045.1"/>
    <property type="molecule type" value="Genomic_DNA"/>
</dbReference>
<keyword evidence="3" id="KW-1185">Reference proteome</keyword>
<proteinExistence type="predicted"/>
<gene>
    <name evidence="2" type="ORF">J8N05_07440</name>
</gene>
<evidence type="ECO:0000313" key="2">
    <source>
        <dbReference type="EMBL" id="MBQ0848045.1"/>
    </source>
</evidence>
<sequence length="192" mass="20291">MPVDHPDHRPEAAQDAAGRAGTAGIGLSAVLAFALAQGSWQWFATYIGVTLLAVIVSSCRPPTRTAGPRSAYLRDLTAYSLVIGLCAAIALAPMLQRWKWLLPMPGTRAGCPALGTYESMRTEAALADLAARDTASLSQARHTRSHEAVADCLSATTTLWLPVYAVGVAALVGLGVWGFGRYRSRRGTTEPA</sequence>